<comment type="caution">
    <text evidence="3">The sequence shown here is derived from an EMBL/GenBank/DDBJ whole genome shotgun (WGS) entry which is preliminary data.</text>
</comment>
<evidence type="ECO:0000256" key="2">
    <source>
        <dbReference type="SAM" id="SignalP"/>
    </source>
</evidence>
<feature type="non-terminal residue" evidence="3">
    <location>
        <position position="129"/>
    </location>
</feature>
<keyword evidence="2" id="KW-0732">Signal</keyword>
<feature type="signal peptide" evidence="2">
    <location>
        <begin position="1"/>
        <end position="23"/>
    </location>
</feature>
<protein>
    <submittedName>
        <fullName evidence="3">8702_t:CDS:1</fullName>
    </submittedName>
</protein>
<proteinExistence type="predicted"/>
<evidence type="ECO:0000256" key="1">
    <source>
        <dbReference type="SAM" id="MobiDB-lite"/>
    </source>
</evidence>
<evidence type="ECO:0000313" key="3">
    <source>
        <dbReference type="EMBL" id="CAG8503453.1"/>
    </source>
</evidence>
<dbReference type="Proteomes" id="UP000789375">
    <property type="component" value="Unassembled WGS sequence"/>
</dbReference>
<reference evidence="3" key="1">
    <citation type="submission" date="2021-06" db="EMBL/GenBank/DDBJ databases">
        <authorList>
            <person name="Kallberg Y."/>
            <person name="Tangrot J."/>
            <person name="Rosling A."/>
        </authorList>
    </citation>
    <scope>NUCLEOTIDE SEQUENCE</scope>
    <source>
        <strain evidence="3">87-6 pot B 2015</strain>
    </source>
</reference>
<feature type="region of interest" description="Disordered" evidence="1">
    <location>
        <begin position="32"/>
        <end position="82"/>
    </location>
</feature>
<sequence length="129" mass="12699">MSKFTKLVICAIVALLIIGTAFAGEARLVARQDDGSTPSATPSGDATPEITPDATPVDGKAPTDGKAPNLPSSPAPSGAVPSGNIVSKIADAFSSATAGASMYSQPTGAAKIESGLFGVAAIASFGLFF</sequence>
<name>A0A9N8ZQ68_FUNMO</name>
<feature type="compositionally biased region" description="Polar residues" evidence="1">
    <location>
        <begin position="35"/>
        <end position="44"/>
    </location>
</feature>
<keyword evidence="4" id="KW-1185">Reference proteome</keyword>
<dbReference type="AlphaFoldDB" id="A0A9N8ZQ68"/>
<gene>
    <name evidence="3" type="ORF">FMOSSE_LOCUS4160</name>
</gene>
<dbReference type="EMBL" id="CAJVPP010000678">
    <property type="protein sequence ID" value="CAG8503453.1"/>
    <property type="molecule type" value="Genomic_DNA"/>
</dbReference>
<feature type="chain" id="PRO_5040163994" evidence="2">
    <location>
        <begin position="24"/>
        <end position="129"/>
    </location>
</feature>
<accession>A0A9N8ZQ68</accession>
<organism evidence="3 4">
    <name type="scientific">Funneliformis mosseae</name>
    <name type="common">Endomycorrhizal fungus</name>
    <name type="synonym">Glomus mosseae</name>
    <dbReference type="NCBI Taxonomy" id="27381"/>
    <lineage>
        <taxon>Eukaryota</taxon>
        <taxon>Fungi</taxon>
        <taxon>Fungi incertae sedis</taxon>
        <taxon>Mucoromycota</taxon>
        <taxon>Glomeromycotina</taxon>
        <taxon>Glomeromycetes</taxon>
        <taxon>Glomerales</taxon>
        <taxon>Glomeraceae</taxon>
        <taxon>Funneliformis</taxon>
    </lineage>
</organism>
<evidence type="ECO:0000313" key="4">
    <source>
        <dbReference type="Proteomes" id="UP000789375"/>
    </source>
</evidence>